<dbReference type="InterPro" id="IPR006597">
    <property type="entry name" value="Sel1-like"/>
</dbReference>
<organism evidence="2 3">
    <name type="scientific">Lophiostoma macrostomum CBS 122681</name>
    <dbReference type="NCBI Taxonomy" id="1314788"/>
    <lineage>
        <taxon>Eukaryota</taxon>
        <taxon>Fungi</taxon>
        <taxon>Dikarya</taxon>
        <taxon>Ascomycota</taxon>
        <taxon>Pezizomycotina</taxon>
        <taxon>Dothideomycetes</taxon>
        <taxon>Pleosporomycetidae</taxon>
        <taxon>Pleosporales</taxon>
        <taxon>Lophiostomataceae</taxon>
        <taxon>Lophiostoma</taxon>
    </lineage>
</organism>
<reference evidence="2" key="1">
    <citation type="journal article" date="2020" name="Stud. Mycol.">
        <title>101 Dothideomycetes genomes: a test case for predicting lifestyles and emergence of pathogens.</title>
        <authorList>
            <person name="Haridas S."/>
            <person name="Albert R."/>
            <person name="Binder M."/>
            <person name="Bloem J."/>
            <person name="Labutti K."/>
            <person name="Salamov A."/>
            <person name="Andreopoulos B."/>
            <person name="Baker S."/>
            <person name="Barry K."/>
            <person name="Bills G."/>
            <person name="Bluhm B."/>
            <person name="Cannon C."/>
            <person name="Castanera R."/>
            <person name="Culley D."/>
            <person name="Daum C."/>
            <person name="Ezra D."/>
            <person name="Gonzalez J."/>
            <person name="Henrissat B."/>
            <person name="Kuo A."/>
            <person name="Liang C."/>
            <person name="Lipzen A."/>
            <person name="Lutzoni F."/>
            <person name="Magnuson J."/>
            <person name="Mondo S."/>
            <person name="Nolan M."/>
            <person name="Ohm R."/>
            <person name="Pangilinan J."/>
            <person name="Park H.-J."/>
            <person name="Ramirez L."/>
            <person name="Alfaro M."/>
            <person name="Sun H."/>
            <person name="Tritt A."/>
            <person name="Yoshinaga Y."/>
            <person name="Zwiers L.-H."/>
            <person name="Turgeon B."/>
            <person name="Goodwin S."/>
            <person name="Spatafora J."/>
            <person name="Crous P."/>
            <person name="Grigoriev I."/>
        </authorList>
    </citation>
    <scope>NUCLEOTIDE SEQUENCE</scope>
    <source>
        <strain evidence="2">CBS 122681</strain>
    </source>
</reference>
<dbReference type="EMBL" id="MU004288">
    <property type="protein sequence ID" value="KAF2662872.1"/>
    <property type="molecule type" value="Genomic_DNA"/>
</dbReference>
<dbReference type="GO" id="GO:0010972">
    <property type="term" value="P:negative regulation of G2/M transition of mitotic cell cycle"/>
    <property type="evidence" value="ECO:0007669"/>
    <property type="project" value="TreeGrafter"/>
</dbReference>
<protein>
    <submittedName>
        <fullName evidence="2">HCP-like protein</fullName>
    </submittedName>
</protein>
<feature type="region of interest" description="Disordered" evidence="1">
    <location>
        <begin position="1"/>
        <end position="115"/>
    </location>
</feature>
<keyword evidence="3" id="KW-1185">Reference proteome</keyword>
<dbReference type="InterPro" id="IPR052945">
    <property type="entry name" value="Mitotic_Regulator"/>
</dbReference>
<dbReference type="SMART" id="SM00671">
    <property type="entry name" value="SEL1"/>
    <property type="match status" value="2"/>
</dbReference>
<feature type="compositionally biased region" description="Basic and acidic residues" evidence="1">
    <location>
        <begin position="1"/>
        <end position="14"/>
    </location>
</feature>
<dbReference type="InterPro" id="IPR011990">
    <property type="entry name" value="TPR-like_helical_dom_sf"/>
</dbReference>
<sequence length="396" mass="42916">MTLKDLLKKKDKIGNESAAQPAPSGPTLSPDVPQFTFMRTTTTTQEHIEPPSFPGDPTREQPLLSPEPQKKSGRFRRHSNASQTSGGEDAGSHKAEKRLSERLHLGRSRSSSSVNVPENLPAIEVAVATNEDDEAKWEKRATMLARGNTISRSGNTTPNTEIPNPISPGGRSRSKTISDAGGDANIQEAIRLHESGNLEASTRMFGELADPNGANNALSQVLYGLALRHGWGCEPNPEKGITYLSYAASNSAQIEELALSAGMKKGGAAKGELVLAMYELANSFRNGWGVKKDPVAAKQYYETAANLGDTDAMNEVSWCYLEGFGCKKDKVSMVLSSPLDVVPDRARHSDPSPVSSFVGQHYERVLTMHCYASQFKAAQFLRLAEQKGNKTLGNTW</sequence>
<dbReference type="GO" id="GO:0032153">
    <property type="term" value="C:cell division site"/>
    <property type="evidence" value="ECO:0007669"/>
    <property type="project" value="TreeGrafter"/>
</dbReference>
<feature type="compositionally biased region" description="Basic and acidic residues" evidence="1">
    <location>
        <begin position="90"/>
        <end position="104"/>
    </location>
</feature>
<evidence type="ECO:0000313" key="3">
    <source>
        <dbReference type="Proteomes" id="UP000799324"/>
    </source>
</evidence>
<dbReference type="Gene3D" id="1.25.40.10">
    <property type="entry name" value="Tetratricopeptide repeat domain"/>
    <property type="match status" value="1"/>
</dbReference>
<dbReference type="PANTHER" id="PTHR43628">
    <property type="entry name" value="ACTIVATOR OF C KINASE PROTEIN 1-RELATED"/>
    <property type="match status" value="1"/>
</dbReference>
<feature type="region of interest" description="Disordered" evidence="1">
    <location>
        <begin position="149"/>
        <end position="180"/>
    </location>
</feature>
<dbReference type="SUPFAM" id="SSF81901">
    <property type="entry name" value="HCP-like"/>
    <property type="match status" value="1"/>
</dbReference>
<accession>A0A6A6TSS3</accession>
<name>A0A6A6TSS3_9PLEO</name>
<dbReference type="Pfam" id="PF08238">
    <property type="entry name" value="Sel1"/>
    <property type="match status" value="3"/>
</dbReference>
<dbReference type="PANTHER" id="PTHR43628:SF1">
    <property type="entry name" value="CHITIN SYNTHASE REGULATORY FACTOR 2-RELATED"/>
    <property type="match status" value="1"/>
</dbReference>
<feature type="compositionally biased region" description="Polar residues" evidence="1">
    <location>
        <begin position="149"/>
        <end position="162"/>
    </location>
</feature>
<evidence type="ECO:0000256" key="1">
    <source>
        <dbReference type="SAM" id="MobiDB-lite"/>
    </source>
</evidence>
<gene>
    <name evidence="2" type="ORF">K491DRAFT_584493</name>
</gene>
<dbReference type="OrthoDB" id="2148946at2759"/>
<proteinExistence type="predicted"/>
<dbReference type="Proteomes" id="UP000799324">
    <property type="component" value="Unassembled WGS sequence"/>
</dbReference>
<dbReference type="AlphaFoldDB" id="A0A6A6TSS3"/>
<evidence type="ECO:0000313" key="2">
    <source>
        <dbReference type="EMBL" id="KAF2662872.1"/>
    </source>
</evidence>